<feature type="transmembrane region" description="Helical" evidence="9">
    <location>
        <begin position="33"/>
        <end position="51"/>
    </location>
</feature>
<accession>B3E9T6</accession>
<comment type="subcellular location">
    <subcellularLocation>
        <location evidence="1">Cell membrane</location>
        <topology evidence="1">Multi-pass membrane protein</topology>
    </subcellularLocation>
</comment>
<dbReference type="InterPro" id="IPR051449">
    <property type="entry name" value="ABC-2_transporter_component"/>
</dbReference>
<dbReference type="Gene3D" id="3.40.1710.10">
    <property type="entry name" value="abc type-2 transporter like domain"/>
    <property type="match status" value="1"/>
</dbReference>
<dbReference type="PROSITE" id="PS51012">
    <property type="entry name" value="ABC_TM2"/>
    <property type="match status" value="1"/>
</dbReference>
<dbReference type="Pfam" id="PF12698">
    <property type="entry name" value="ABC2_membrane_3"/>
    <property type="match status" value="1"/>
</dbReference>
<dbReference type="AlphaFoldDB" id="B3E9T6"/>
<evidence type="ECO:0000313" key="12">
    <source>
        <dbReference type="Proteomes" id="UP000002420"/>
    </source>
</evidence>
<dbReference type="RefSeq" id="WP_012471136.1">
    <property type="nucleotide sequence ID" value="NC_010814.1"/>
</dbReference>
<dbReference type="OrthoDB" id="9808686at2"/>
<evidence type="ECO:0000259" key="10">
    <source>
        <dbReference type="PROSITE" id="PS51012"/>
    </source>
</evidence>
<keyword evidence="7 9" id="KW-0472">Membrane</keyword>
<feature type="transmembrane region" description="Helical" evidence="9">
    <location>
        <begin position="281"/>
        <end position="303"/>
    </location>
</feature>
<comment type="similarity">
    <text evidence="2">Belongs to the ABC-2 integral membrane protein family.</text>
</comment>
<dbReference type="KEGG" id="glo:Glov_3105"/>
<name>B3E9T6_TRIL1</name>
<dbReference type="GO" id="GO:0005886">
    <property type="term" value="C:plasma membrane"/>
    <property type="evidence" value="ECO:0007669"/>
    <property type="project" value="UniProtKB-SubCell"/>
</dbReference>
<evidence type="ECO:0000256" key="9">
    <source>
        <dbReference type="SAM" id="Phobius"/>
    </source>
</evidence>
<organism evidence="11 12">
    <name type="scientific">Trichlorobacter lovleyi (strain ATCC BAA-1151 / DSM 17278 / SZ)</name>
    <name type="common">Geobacter lovleyi</name>
    <dbReference type="NCBI Taxonomy" id="398767"/>
    <lineage>
        <taxon>Bacteria</taxon>
        <taxon>Pseudomonadati</taxon>
        <taxon>Thermodesulfobacteriota</taxon>
        <taxon>Desulfuromonadia</taxon>
        <taxon>Geobacterales</taxon>
        <taxon>Geobacteraceae</taxon>
        <taxon>Trichlorobacter</taxon>
    </lineage>
</organism>
<evidence type="ECO:0000256" key="8">
    <source>
        <dbReference type="SAM" id="MobiDB-lite"/>
    </source>
</evidence>
<dbReference type="PANTHER" id="PTHR30294:SF29">
    <property type="entry name" value="MULTIDRUG ABC TRANSPORTER PERMEASE YBHS-RELATED"/>
    <property type="match status" value="1"/>
</dbReference>
<dbReference type="STRING" id="398767.Glov_3105"/>
<reference evidence="11 12" key="1">
    <citation type="submission" date="2008-05" db="EMBL/GenBank/DDBJ databases">
        <title>Complete sequence of chromosome of Geobacter lovleyi SZ.</title>
        <authorList>
            <consortium name="US DOE Joint Genome Institute"/>
            <person name="Lucas S."/>
            <person name="Copeland A."/>
            <person name="Lapidus A."/>
            <person name="Glavina del Rio T."/>
            <person name="Dalin E."/>
            <person name="Tice H."/>
            <person name="Bruce D."/>
            <person name="Goodwin L."/>
            <person name="Pitluck S."/>
            <person name="Chertkov O."/>
            <person name="Meincke L."/>
            <person name="Brettin T."/>
            <person name="Detter J.C."/>
            <person name="Han C."/>
            <person name="Tapia R."/>
            <person name="Kuske C.R."/>
            <person name="Schmutz J."/>
            <person name="Larimer F."/>
            <person name="Land M."/>
            <person name="Hauser L."/>
            <person name="Kyrpides N."/>
            <person name="Mikhailova N."/>
            <person name="Sung Y."/>
            <person name="Fletcher K.E."/>
            <person name="Ritalahti K.M."/>
            <person name="Loeffler F.E."/>
            <person name="Richardson P."/>
        </authorList>
    </citation>
    <scope>NUCLEOTIDE SEQUENCE [LARGE SCALE GENOMIC DNA]</scope>
    <source>
        <strain evidence="12">ATCC BAA-1151 / DSM 17278 / SZ</strain>
    </source>
</reference>
<dbReference type="eggNOG" id="COG0842">
    <property type="taxonomic scope" value="Bacteria"/>
</dbReference>
<evidence type="ECO:0000256" key="1">
    <source>
        <dbReference type="ARBA" id="ARBA00004651"/>
    </source>
</evidence>
<feature type="domain" description="ABC transmembrane type-2" evidence="10">
    <location>
        <begin position="199"/>
        <end position="425"/>
    </location>
</feature>
<feature type="compositionally biased region" description="Basic and acidic residues" evidence="8">
    <location>
        <begin position="197"/>
        <end position="206"/>
    </location>
</feature>
<evidence type="ECO:0000256" key="4">
    <source>
        <dbReference type="ARBA" id="ARBA00022475"/>
    </source>
</evidence>
<keyword evidence="3" id="KW-0813">Transport</keyword>
<evidence type="ECO:0000256" key="5">
    <source>
        <dbReference type="ARBA" id="ARBA00022692"/>
    </source>
</evidence>
<proteinExistence type="inferred from homology"/>
<feature type="transmembrane region" description="Helical" evidence="9">
    <location>
        <begin position="309"/>
        <end position="333"/>
    </location>
</feature>
<dbReference type="EMBL" id="CP001089">
    <property type="protein sequence ID" value="ACD96811.1"/>
    <property type="molecule type" value="Genomic_DNA"/>
</dbReference>
<dbReference type="InterPro" id="IPR047817">
    <property type="entry name" value="ABC2_TM_bact-type"/>
</dbReference>
<keyword evidence="6 9" id="KW-1133">Transmembrane helix</keyword>
<dbReference type="InterPro" id="IPR013525">
    <property type="entry name" value="ABC2_TM"/>
</dbReference>
<sequence>MNSVSSVANASLRRISAVGRKEFLHVLRDPRSLALGILMPLIMLFLFGYALTLDVDRVPLAVWDQSGTSQSRELISRFEGSRYFSLRSHALSYADLERAVDRREALIALVIPPDFANRLETGDSPSLQVILDGSDPSTATIAQGYAEAIILTWSRQIVIQQLQRNYTKQTVIVRSEAVGEAGGEEGATQAYRAARRGGPDEANERIRPDMASPQLEIRPRVWFNTDLVSRNFIFPGLIPVIMMIVAALLTSLSMAREWETGTMEQIVTMPVRKWELIIGKLAPYFCIGVVDLLLSVGVGYFVFSVPLKGSLLLLSALSLLFLVGALAVGMLISIIAKSQLLASQLALLVTVLPAFLLSGFIFPLENMPAPIQAVSHIVVARYFVNILRGIYLKDVGLGVLWPQALFLLGFALLILGISVRRFKKKLG</sequence>
<evidence type="ECO:0000256" key="2">
    <source>
        <dbReference type="ARBA" id="ARBA00007783"/>
    </source>
</evidence>
<protein>
    <submittedName>
        <fullName evidence="11">ABC-2 type transporter</fullName>
    </submittedName>
</protein>
<keyword evidence="12" id="KW-1185">Reference proteome</keyword>
<keyword evidence="5 9" id="KW-0812">Transmembrane</keyword>
<evidence type="ECO:0000256" key="6">
    <source>
        <dbReference type="ARBA" id="ARBA00022989"/>
    </source>
</evidence>
<gene>
    <name evidence="11" type="ordered locus">Glov_3105</name>
</gene>
<evidence type="ECO:0000256" key="7">
    <source>
        <dbReference type="ARBA" id="ARBA00023136"/>
    </source>
</evidence>
<feature type="region of interest" description="Disordered" evidence="8">
    <location>
        <begin position="184"/>
        <end position="206"/>
    </location>
</feature>
<evidence type="ECO:0000256" key="3">
    <source>
        <dbReference type="ARBA" id="ARBA00022448"/>
    </source>
</evidence>
<feature type="transmembrane region" description="Helical" evidence="9">
    <location>
        <begin position="345"/>
        <end position="364"/>
    </location>
</feature>
<feature type="transmembrane region" description="Helical" evidence="9">
    <location>
        <begin position="400"/>
        <end position="419"/>
    </location>
</feature>
<keyword evidence="4" id="KW-1003">Cell membrane</keyword>
<dbReference type="PANTHER" id="PTHR30294">
    <property type="entry name" value="MEMBRANE COMPONENT OF ABC TRANSPORTER YHHJ-RELATED"/>
    <property type="match status" value="1"/>
</dbReference>
<feature type="transmembrane region" description="Helical" evidence="9">
    <location>
        <begin position="232"/>
        <end position="255"/>
    </location>
</feature>
<evidence type="ECO:0000313" key="11">
    <source>
        <dbReference type="EMBL" id="ACD96811.1"/>
    </source>
</evidence>
<dbReference type="GO" id="GO:0140359">
    <property type="term" value="F:ABC-type transporter activity"/>
    <property type="evidence" value="ECO:0007669"/>
    <property type="project" value="InterPro"/>
</dbReference>
<dbReference type="HOGENOM" id="CLU_039483_8_3_7"/>
<dbReference type="Proteomes" id="UP000002420">
    <property type="component" value="Chromosome"/>
</dbReference>